<feature type="compositionally biased region" description="Low complexity" evidence="5">
    <location>
        <begin position="1"/>
        <end position="17"/>
    </location>
</feature>
<dbReference type="RefSeq" id="WP_135119273.1">
    <property type="nucleotide sequence ID" value="NZ_SPQZ01000002.1"/>
</dbReference>
<dbReference type="GO" id="GO:0000976">
    <property type="term" value="F:transcription cis-regulatory region binding"/>
    <property type="evidence" value="ECO:0007669"/>
    <property type="project" value="TreeGrafter"/>
</dbReference>
<keyword evidence="3" id="KW-0804">Transcription</keyword>
<accession>A0A4Y9R5C0</accession>
<dbReference type="GO" id="GO:0003700">
    <property type="term" value="F:DNA-binding transcription factor activity"/>
    <property type="evidence" value="ECO:0007669"/>
    <property type="project" value="TreeGrafter"/>
</dbReference>
<dbReference type="PROSITE" id="PS50977">
    <property type="entry name" value="HTH_TETR_2"/>
    <property type="match status" value="1"/>
</dbReference>
<feature type="domain" description="HTH tetR-type" evidence="6">
    <location>
        <begin position="35"/>
        <end position="95"/>
    </location>
</feature>
<dbReference type="GO" id="GO:0045892">
    <property type="term" value="P:negative regulation of DNA-templated transcription"/>
    <property type="evidence" value="ECO:0007669"/>
    <property type="project" value="UniProtKB-ARBA"/>
</dbReference>
<keyword evidence="1" id="KW-0805">Transcription regulation</keyword>
<evidence type="ECO:0000313" key="8">
    <source>
        <dbReference type="Proteomes" id="UP000298127"/>
    </source>
</evidence>
<evidence type="ECO:0000256" key="4">
    <source>
        <dbReference type="PROSITE-ProRule" id="PRU00335"/>
    </source>
</evidence>
<keyword evidence="2 4" id="KW-0238">DNA-binding</keyword>
<evidence type="ECO:0000256" key="1">
    <source>
        <dbReference type="ARBA" id="ARBA00023015"/>
    </source>
</evidence>
<protein>
    <submittedName>
        <fullName evidence="7">TetR/AcrR family transcriptional regulator</fullName>
    </submittedName>
</protein>
<dbReference type="PANTHER" id="PTHR30055:SF237">
    <property type="entry name" value="TRANSCRIPTIONAL REPRESSOR MCE3R"/>
    <property type="match status" value="1"/>
</dbReference>
<proteinExistence type="predicted"/>
<dbReference type="PROSITE" id="PS01081">
    <property type="entry name" value="HTH_TETR_1"/>
    <property type="match status" value="1"/>
</dbReference>
<dbReference type="Gene3D" id="1.10.10.60">
    <property type="entry name" value="Homeodomain-like"/>
    <property type="match status" value="1"/>
</dbReference>
<name>A0A4Y9R5C0_9MICO</name>
<evidence type="ECO:0000256" key="5">
    <source>
        <dbReference type="SAM" id="MobiDB-lite"/>
    </source>
</evidence>
<feature type="DNA-binding region" description="H-T-H motif" evidence="4">
    <location>
        <begin position="58"/>
        <end position="77"/>
    </location>
</feature>
<dbReference type="Gene3D" id="1.10.357.10">
    <property type="entry name" value="Tetracycline Repressor, domain 2"/>
    <property type="match status" value="1"/>
</dbReference>
<reference evidence="7 8" key="1">
    <citation type="journal article" date="2018" name="J. Microbiol.">
        <title>Leifsonia flava sp. nov., a novel actinobacterium isolated from the rhizosphere of Aquilegia viridiflora.</title>
        <authorList>
            <person name="Cai Y."/>
            <person name="Tao W.Z."/>
            <person name="Ma Y.J."/>
            <person name="Cheng J."/>
            <person name="Zhang M.Y."/>
            <person name="Zhang Y.X."/>
        </authorList>
    </citation>
    <scope>NUCLEOTIDE SEQUENCE [LARGE SCALE GENOMIC DNA]</scope>
    <source>
        <strain evidence="7 8">SYP-B2174</strain>
    </source>
</reference>
<organism evidence="7 8">
    <name type="scientific">Orlajensenia leifsoniae</name>
    <dbReference type="NCBI Taxonomy" id="2561933"/>
    <lineage>
        <taxon>Bacteria</taxon>
        <taxon>Bacillati</taxon>
        <taxon>Actinomycetota</taxon>
        <taxon>Actinomycetes</taxon>
        <taxon>Micrococcales</taxon>
        <taxon>Microbacteriaceae</taxon>
        <taxon>Orlajensenia</taxon>
    </lineage>
</organism>
<dbReference type="InterPro" id="IPR023772">
    <property type="entry name" value="DNA-bd_HTH_TetR-type_CS"/>
</dbReference>
<comment type="caution">
    <text evidence="7">The sequence shown here is derived from an EMBL/GenBank/DDBJ whole genome shotgun (WGS) entry which is preliminary data.</text>
</comment>
<evidence type="ECO:0000256" key="3">
    <source>
        <dbReference type="ARBA" id="ARBA00023163"/>
    </source>
</evidence>
<dbReference type="PANTHER" id="PTHR30055">
    <property type="entry name" value="HTH-TYPE TRANSCRIPTIONAL REGULATOR RUTR"/>
    <property type="match status" value="1"/>
</dbReference>
<dbReference type="FunFam" id="1.10.10.60:FF:000141">
    <property type="entry name" value="TetR family transcriptional regulator"/>
    <property type="match status" value="1"/>
</dbReference>
<dbReference type="InterPro" id="IPR001647">
    <property type="entry name" value="HTH_TetR"/>
</dbReference>
<dbReference type="SUPFAM" id="SSF46689">
    <property type="entry name" value="Homeodomain-like"/>
    <property type="match status" value="1"/>
</dbReference>
<dbReference type="AlphaFoldDB" id="A0A4Y9R5C0"/>
<dbReference type="InterPro" id="IPR050109">
    <property type="entry name" value="HTH-type_TetR-like_transc_reg"/>
</dbReference>
<evidence type="ECO:0000259" key="6">
    <source>
        <dbReference type="PROSITE" id="PS50977"/>
    </source>
</evidence>
<sequence>MASTPPSTAPASAAVPTERARASAAVPTERARAKADRRGTLLTAAAALFAKRGFAGVSIDDLGAAAGVSGPAVYRHFAGKQAVLAAILVDASTGLLDGGRAVVSASPEASDALAALVHFHVDFALGNADVILVQDRDIASLAASDSHSVRSLQRRYVELWVGVLALLHPSRTDAELRVRAHAAFGLMNSTPHSARTGTRQPADAVVRGALEQMALASLEA</sequence>
<dbReference type="Proteomes" id="UP000298127">
    <property type="component" value="Unassembled WGS sequence"/>
</dbReference>
<dbReference type="EMBL" id="SPQZ01000002">
    <property type="protein sequence ID" value="TFV98736.1"/>
    <property type="molecule type" value="Genomic_DNA"/>
</dbReference>
<dbReference type="Pfam" id="PF00440">
    <property type="entry name" value="TetR_N"/>
    <property type="match status" value="1"/>
</dbReference>
<evidence type="ECO:0000256" key="2">
    <source>
        <dbReference type="ARBA" id="ARBA00023125"/>
    </source>
</evidence>
<gene>
    <name evidence="7" type="ORF">E4M00_04260</name>
</gene>
<evidence type="ECO:0000313" key="7">
    <source>
        <dbReference type="EMBL" id="TFV98736.1"/>
    </source>
</evidence>
<feature type="region of interest" description="Disordered" evidence="5">
    <location>
        <begin position="1"/>
        <end position="30"/>
    </location>
</feature>
<dbReference type="PRINTS" id="PR00455">
    <property type="entry name" value="HTHTETR"/>
</dbReference>
<keyword evidence="8" id="KW-1185">Reference proteome</keyword>
<dbReference type="InterPro" id="IPR009057">
    <property type="entry name" value="Homeodomain-like_sf"/>
</dbReference>